<feature type="chain" id="PRO_5041663346" description="F5/8 type C domain-containing protein" evidence="1">
    <location>
        <begin position="26"/>
        <end position="240"/>
    </location>
</feature>
<dbReference type="EMBL" id="LUUL01000091">
    <property type="protein sequence ID" value="OAI24335.1"/>
    <property type="molecule type" value="Genomic_DNA"/>
</dbReference>
<dbReference type="Gene3D" id="2.60.120.260">
    <property type="entry name" value="Galactose-binding domain-like"/>
    <property type="match status" value="1"/>
</dbReference>
<keyword evidence="1" id="KW-0732">Signal</keyword>
<evidence type="ECO:0000313" key="3">
    <source>
        <dbReference type="Proteomes" id="UP000077734"/>
    </source>
</evidence>
<evidence type="ECO:0008006" key="4">
    <source>
        <dbReference type="Google" id="ProtNLM"/>
    </source>
</evidence>
<name>A0AA91DAY1_9GAMM</name>
<proteinExistence type="predicted"/>
<protein>
    <recommendedName>
        <fullName evidence="4">F5/8 type C domain-containing protein</fullName>
    </recommendedName>
</protein>
<keyword evidence="3" id="KW-1185">Reference proteome</keyword>
<dbReference type="AlphaFoldDB" id="A0AA91DAY1"/>
<reference evidence="2 3" key="1">
    <citation type="submission" date="2016-03" db="EMBL/GenBank/DDBJ databases">
        <authorList>
            <person name="Heylen K."/>
            <person name="De Vos P."/>
            <person name="Vekeman B."/>
        </authorList>
    </citation>
    <scope>NUCLEOTIDE SEQUENCE [LARGE SCALE GENOMIC DNA]</scope>
    <source>
        <strain evidence="2 3">R-49807</strain>
    </source>
</reference>
<dbReference type="RefSeq" id="WP_064028340.1">
    <property type="nucleotide sequence ID" value="NZ_LUUL01000091.1"/>
</dbReference>
<accession>A0AA91DAY1</accession>
<sequence>MICFARLRSTAAALALVLLTQPALAGTILSPIAVLNNTIGNYKGIAGFPEDTDETPMFNQSGLSLGFTSGVTDFAAYIASKPTHIGGTPEIGNGWISPAYCPCTGTLDFDLGANYSIKQMALWNMAANSGANVAEINLYSSKTADFAAPTAIGLFTNPEMPDDNRPRAPYPATVFDLDDSVGRYVRLQINSYYEAYLVSEIGEIAFDVSAVPRPPMLWLFAAASFGILSAGRQRQITALN</sequence>
<organism evidence="2 3">
    <name type="scientific">Methylomonas koyamae</name>
    <dbReference type="NCBI Taxonomy" id="702114"/>
    <lineage>
        <taxon>Bacteria</taxon>
        <taxon>Pseudomonadati</taxon>
        <taxon>Pseudomonadota</taxon>
        <taxon>Gammaproteobacteria</taxon>
        <taxon>Methylococcales</taxon>
        <taxon>Methylococcaceae</taxon>
        <taxon>Methylomonas</taxon>
    </lineage>
</organism>
<feature type="signal peptide" evidence="1">
    <location>
        <begin position="1"/>
        <end position="25"/>
    </location>
</feature>
<gene>
    <name evidence="2" type="ORF">A1356_01090</name>
</gene>
<evidence type="ECO:0000256" key="1">
    <source>
        <dbReference type="SAM" id="SignalP"/>
    </source>
</evidence>
<evidence type="ECO:0000313" key="2">
    <source>
        <dbReference type="EMBL" id="OAI24335.1"/>
    </source>
</evidence>
<dbReference type="Proteomes" id="UP000077734">
    <property type="component" value="Unassembled WGS sequence"/>
</dbReference>
<comment type="caution">
    <text evidence="2">The sequence shown here is derived from an EMBL/GenBank/DDBJ whole genome shotgun (WGS) entry which is preliminary data.</text>
</comment>